<dbReference type="Proteomes" id="UP000821866">
    <property type="component" value="Chromosome 4"/>
</dbReference>
<reference evidence="1" key="2">
    <citation type="submission" date="2021-09" db="EMBL/GenBank/DDBJ databases">
        <authorList>
            <person name="Jia N."/>
            <person name="Wang J."/>
            <person name="Shi W."/>
            <person name="Du L."/>
            <person name="Sun Y."/>
            <person name="Zhan W."/>
            <person name="Jiang J."/>
            <person name="Wang Q."/>
            <person name="Zhang B."/>
            <person name="Ji P."/>
            <person name="Sakyi L.B."/>
            <person name="Cui X."/>
            <person name="Yuan T."/>
            <person name="Jiang B."/>
            <person name="Yang W."/>
            <person name="Lam T.T.-Y."/>
            <person name="Chang Q."/>
            <person name="Ding S."/>
            <person name="Wang X."/>
            <person name="Zhu J."/>
            <person name="Ruan X."/>
            <person name="Zhao L."/>
            <person name="Wei J."/>
            <person name="Que T."/>
            <person name="Du C."/>
            <person name="Cheng J."/>
            <person name="Dai P."/>
            <person name="Han X."/>
            <person name="Huang E."/>
            <person name="Gao Y."/>
            <person name="Liu J."/>
            <person name="Shao H."/>
            <person name="Ye R."/>
            <person name="Li L."/>
            <person name="Wei W."/>
            <person name="Wang X."/>
            <person name="Wang C."/>
            <person name="Huo Q."/>
            <person name="Li W."/>
            <person name="Guo W."/>
            <person name="Chen H."/>
            <person name="Chen S."/>
            <person name="Zhou L."/>
            <person name="Zhou L."/>
            <person name="Ni X."/>
            <person name="Tian J."/>
            <person name="Zhou Y."/>
            <person name="Sheng Y."/>
            <person name="Liu T."/>
            <person name="Pan Y."/>
            <person name="Xia L."/>
            <person name="Li J."/>
            <person name="Zhao F."/>
            <person name="Cao W."/>
        </authorList>
    </citation>
    <scope>NUCLEOTIDE SEQUENCE</scope>
    <source>
        <strain evidence="1">Rmic-2018</strain>
        <tissue evidence="1">Larvae</tissue>
    </source>
</reference>
<name>A0A9J6E4T0_RHIMP</name>
<comment type="caution">
    <text evidence="1">The sequence shown here is derived from an EMBL/GenBank/DDBJ whole genome shotgun (WGS) entry which is preliminary data.</text>
</comment>
<gene>
    <name evidence="1" type="ORF">HPB51_025174</name>
</gene>
<evidence type="ECO:0000313" key="1">
    <source>
        <dbReference type="EMBL" id="KAH8029306.1"/>
    </source>
</evidence>
<protein>
    <submittedName>
        <fullName evidence="1">Uncharacterized protein</fullName>
    </submittedName>
</protein>
<sequence length="120" mass="13777">MPEEGNDDSEDGEDTEDCESLLVEVHELQREGIRKLNFGTFRDVYGDVVTSPDFSDTAIVATVAPHPEAKVRRRVVSKWTTTPRYPKLRGRQQKRFNTIHIIDALVLGKVPVKDKHYEER</sequence>
<dbReference type="EMBL" id="JABSTU010000006">
    <property type="protein sequence ID" value="KAH8029306.1"/>
    <property type="molecule type" value="Genomic_DNA"/>
</dbReference>
<accession>A0A9J6E4T0</accession>
<dbReference type="AlphaFoldDB" id="A0A9J6E4T0"/>
<reference evidence="1" key="1">
    <citation type="journal article" date="2020" name="Cell">
        <title>Large-Scale Comparative Analyses of Tick Genomes Elucidate Their Genetic Diversity and Vector Capacities.</title>
        <authorList>
            <consortium name="Tick Genome and Microbiome Consortium (TIGMIC)"/>
            <person name="Jia N."/>
            <person name="Wang J."/>
            <person name="Shi W."/>
            <person name="Du L."/>
            <person name="Sun Y."/>
            <person name="Zhan W."/>
            <person name="Jiang J.F."/>
            <person name="Wang Q."/>
            <person name="Zhang B."/>
            <person name="Ji P."/>
            <person name="Bell-Sakyi L."/>
            <person name="Cui X.M."/>
            <person name="Yuan T.T."/>
            <person name="Jiang B.G."/>
            <person name="Yang W.F."/>
            <person name="Lam T.T."/>
            <person name="Chang Q.C."/>
            <person name="Ding S.J."/>
            <person name="Wang X.J."/>
            <person name="Zhu J.G."/>
            <person name="Ruan X.D."/>
            <person name="Zhao L."/>
            <person name="Wei J.T."/>
            <person name="Ye R.Z."/>
            <person name="Que T.C."/>
            <person name="Du C.H."/>
            <person name="Zhou Y.H."/>
            <person name="Cheng J.X."/>
            <person name="Dai P.F."/>
            <person name="Guo W.B."/>
            <person name="Han X.H."/>
            <person name="Huang E.J."/>
            <person name="Li L.F."/>
            <person name="Wei W."/>
            <person name="Gao Y.C."/>
            <person name="Liu J.Z."/>
            <person name="Shao H.Z."/>
            <person name="Wang X."/>
            <person name="Wang C.C."/>
            <person name="Yang T.C."/>
            <person name="Huo Q.B."/>
            <person name="Li W."/>
            <person name="Chen H.Y."/>
            <person name="Chen S.E."/>
            <person name="Zhou L.G."/>
            <person name="Ni X.B."/>
            <person name="Tian J.H."/>
            <person name="Sheng Y."/>
            <person name="Liu T."/>
            <person name="Pan Y.S."/>
            <person name="Xia L.Y."/>
            <person name="Li J."/>
            <person name="Zhao F."/>
            <person name="Cao W.C."/>
        </authorList>
    </citation>
    <scope>NUCLEOTIDE SEQUENCE</scope>
    <source>
        <strain evidence="1">Rmic-2018</strain>
    </source>
</reference>
<organism evidence="1 2">
    <name type="scientific">Rhipicephalus microplus</name>
    <name type="common">Cattle tick</name>
    <name type="synonym">Boophilus microplus</name>
    <dbReference type="NCBI Taxonomy" id="6941"/>
    <lineage>
        <taxon>Eukaryota</taxon>
        <taxon>Metazoa</taxon>
        <taxon>Ecdysozoa</taxon>
        <taxon>Arthropoda</taxon>
        <taxon>Chelicerata</taxon>
        <taxon>Arachnida</taxon>
        <taxon>Acari</taxon>
        <taxon>Parasitiformes</taxon>
        <taxon>Ixodida</taxon>
        <taxon>Ixodoidea</taxon>
        <taxon>Ixodidae</taxon>
        <taxon>Rhipicephalinae</taxon>
        <taxon>Rhipicephalus</taxon>
        <taxon>Boophilus</taxon>
    </lineage>
</organism>
<proteinExistence type="predicted"/>
<keyword evidence="2" id="KW-1185">Reference proteome</keyword>
<evidence type="ECO:0000313" key="2">
    <source>
        <dbReference type="Proteomes" id="UP000821866"/>
    </source>
</evidence>